<keyword evidence="2" id="KW-1185">Reference proteome</keyword>
<sequence length="806" mass="90924">MRFISAAIATLVFASASMQAQRTIVPINRNWKFTYGDIENAEKKVFDDSQWQTIHVPHDFQIHQPWVAPAPDEMPDSDNPVANVRSRLSSRGFKEMGTGWYRKTFTPEPQWKGKRVLLDFEGIMLVGDVYVNGERVGGTDYGYLGFETDITDKLKYGQSNTIAVKADTGKPENSRWYTGGGLFRDVKFVITPADRYFTRHPLFVTTPVAEADSATIVVEAGVFSTPANTTPIATRLTIYNPQGEQIFTNTSKRNFNKRQNPWEYILDSIKVKQPQRWSCETPVLYKAVAELIDSTGKAFDKVETNFGIRKIEFSPEYGFKLNGKKLLLKGIANHHTLGALGAAAYPAAIEKRIKLLKEYGFNHIRTSHNPYSESFLDLCDRHGILVLDELYDKWLTQYAGGRTSWEDQWQYTIPEWIKRDRNHPSIIIWSLGNELQIQPEIPYGDYGVTPYMMQKPLVKRLDPTRPVTVAMHPHGRGMDLDSEPWPLAKLTDITSYNYRYMFFSNDGKRYPHMNFYQSEASASAMGPNFFEMDLDKNIGLAYWGMIDYLGESNGWPEKGWTHGVFDISLEPKPTAYFLRSFYKPDEPIVHIAIKGKRKSIDWNGIDVGTATMSDSWNLINGTTADIYTYTNADEVELLINGKSLGRVKNNTTDSKQRNRILWKNVKYEPGKIEARAYNASSAKPVATHKIETTGKAKKLIATADNPNWKADGTDLQHIRVAAVDNAGRQNMEENSLLEFSVEGPAEIIGVINGDMKSPEMTVGTSRSLYNGTATVILRSTPEAGNVTLKVTPKGNIKGTTIKLNTL</sequence>
<keyword evidence="1" id="KW-0378">Hydrolase</keyword>
<dbReference type="Proteomes" id="UP000305401">
    <property type="component" value="Unassembled WGS sequence"/>
</dbReference>
<evidence type="ECO:0000313" key="1">
    <source>
        <dbReference type="EMBL" id="THG49076.1"/>
    </source>
</evidence>
<comment type="caution">
    <text evidence="1">The sequence shown here is derived from an EMBL/GenBank/DDBJ whole genome shotgun (WGS) entry which is preliminary data.</text>
</comment>
<gene>
    <name evidence="1" type="ORF">E5990_07110</name>
</gene>
<organism evidence="1 2">
    <name type="scientific">Muribaculum caecicola</name>
    <dbReference type="NCBI Taxonomy" id="3038144"/>
    <lineage>
        <taxon>Bacteria</taxon>
        <taxon>Pseudomonadati</taxon>
        <taxon>Bacteroidota</taxon>
        <taxon>Bacteroidia</taxon>
        <taxon>Bacteroidales</taxon>
        <taxon>Muribaculaceae</taxon>
        <taxon>Muribaculum</taxon>
    </lineage>
</organism>
<reference evidence="1" key="1">
    <citation type="submission" date="2019-04" db="EMBL/GenBank/DDBJ databases">
        <title>Microbes associate with the intestines of laboratory mice.</title>
        <authorList>
            <person name="Navarre W."/>
            <person name="Wong E."/>
            <person name="Huang K.C."/>
            <person name="Tropini C."/>
            <person name="Ng K."/>
            <person name="Yu B."/>
        </authorList>
    </citation>
    <scope>NUCLEOTIDE SEQUENCE</scope>
    <source>
        <strain evidence="1">NM86_A22</strain>
    </source>
</reference>
<protein>
    <submittedName>
        <fullName evidence="1">Glycoside hydrolase family 2 protein</fullName>
    </submittedName>
</protein>
<evidence type="ECO:0000313" key="2">
    <source>
        <dbReference type="Proteomes" id="UP000305401"/>
    </source>
</evidence>
<dbReference type="EMBL" id="SSTG01000082">
    <property type="protein sequence ID" value="THG49076.1"/>
    <property type="molecule type" value="Genomic_DNA"/>
</dbReference>
<proteinExistence type="predicted"/>
<accession>A0AC61S4P4</accession>
<name>A0AC61S4P4_9BACT</name>